<comment type="activity regulation">
    <text evidence="8">Na(+) is not transported, but it plays an essential structural role and its presence is essential for fluoride channel function.</text>
</comment>
<evidence type="ECO:0000313" key="9">
    <source>
        <dbReference type="EMBL" id="SDY01095.1"/>
    </source>
</evidence>
<dbReference type="GO" id="GO:0005886">
    <property type="term" value="C:plasma membrane"/>
    <property type="evidence" value="ECO:0007669"/>
    <property type="project" value="UniProtKB-SubCell"/>
</dbReference>
<evidence type="ECO:0000256" key="2">
    <source>
        <dbReference type="ARBA" id="ARBA00022475"/>
    </source>
</evidence>
<evidence type="ECO:0000256" key="7">
    <source>
        <dbReference type="ARBA" id="ARBA00035585"/>
    </source>
</evidence>
<dbReference type="PANTHER" id="PTHR28259">
    <property type="entry name" value="FLUORIDE EXPORT PROTEIN 1-RELATED"/>
    <property type="match status" value="1"/>
</dbReference>
<keyword evidence="8" id="KW-0406">Ion transport</keyword>
<keyword evidence="8" id="KW-0479">Metal-binding</keyword>
<dbReference type="OrthoDB" id="304656at2157"/>
<comment type="function">
    <text evidence="8">Fluoride-specific ion channel. Important for reducing fluoride concentration in the cell, thus reducing its toxicity.</text>
</comment>
<evidence type="ECO:0000256" key="6">
    <source>
        <dbReference type="ARBA" id="ARBA00035120"/>
    </source>
</evidence>
<dbReference type="STRING" id="660517.SAMN04487946_10599"/>
<protein>
    <recommendedName>
        <fullName evidence="8">Fluoride-specific ion channel FluC</fullName>
    </recommendedName>
</protein>
<keyword evidence="8" id="KW-0407">Ion channel</keyword>
<feature type="binding site" evidence="8">
    <location>
        <position position="72"/>
    </location>
    <ligand>
        <name>Na(+)</name>
        <dbReference type="ChEBI" id="CHEBI:29101"/>
        <note>structural</note>
    </ligand>
</feature>
<organism evidence="9 10">
    <name type="scientific">Halobellus clavatus</name>
    <dbReference type="NCBI Taxonomy" id="660517"/>
    <lineage>
        <taxon>Archaea</taxon>
        <taxon>Methanobacteriati</taxon>
        <taxon>Methanobacteriota</taxon>
        <taxon>Stenosarchaea group</taxon>
        <taxon>Halobacteria</taxon>
        <taxon>Halobacteriales</taxon>
        <taxon>Haloferacaceae</taxon>
        <taxon>Halobellus</taxon>
    </lineage>
</organism>
<comment type="subcellular location">
    <subcellularLocation>
        <location evidence="1 8">Cell membrane</location>
        <topology evidence="1 8">Multi-pass membrane protein</topology>
    </subcellularLocation>
</comment>
<reference evidence="10" key="1">
    <citation type="submission" date="2016-10" db="EMBL/GenBank/DDBJ databases">
        <authorList>
            <person name="Varghese N."/>
            <person name="Submissions S."/>
        </authorList>
    </citation>
    <scope>NUCLEOTIDE SEQUENCE [LARGE SCALE GENOMIC DNA]</scope>
    <source>
        <strain evidence="10">CGMCC 1.10118</strain>
    </source>
</reference>
<dbReference type="HAMAP" id="MF_00454">
    <property type="entry name" value="FluC"/>
    <property type="match status" value="1"/>
</dbReference>
<accession>A0A1H3GDH2</accession>
<dbReference type="InterPro" id="IPR003691">
    <property type="entry name" value="FluC"/>
</dbReference>
<keyword evidence="8" id="KW-0813">Transport</keyword>
<feature type="transmembrane region" description="Helical" evidence="8">
    <location>
        <begin position="40"/>
        <end position="58"/>
    </location>
</feature>
<keyword evidence="8" id="KW-0915">Sodium</keyword>
<evidence type="ECO:0000256" key="5">
    <source>
        <dbReference type="ARBA" id="ARBA00023136"/>
    </source>
</evidence>
<sequence>MTAWLAALPDALLVGVGGSLGALARYGVDVALDGGRSSTFAVNVVGSIALGALVTSAAPEQILTVAGAGFCGAFTTFSSFAVNVSEAAANGRYRLAAIDAAGTLVTALVGVGIGAGLAGL</sequence>
<dbReference type="EMBL" id="FNPB01000005">
    <property type="protein sequence ID" value="SDY01095.1"/>
    <property type="molecule type" value="Genomic_DNA"/>
</dbReference>
<feature type="binding site" evidence="8">
    <location>
        <position position="75"/>
    </location>
    <ligand>
        <name>Na(+)</name>
        <dbReference type="ChEBI" id="CHEBI:29101"/>
        <note>structural</note>
    </ligand>
</feature>
<name>A0A1H3GDH2_9EURY</name>
<evidence type="ECO:0000256" key="4">
    <source>
        <dbReference type="ARBA" id="ARBA00022989"/>
    </source>
</evidence>
<feature type="transmembrane region" description="Helical" evidence="8">
    <location>
        <begin position="96"/>
        <end position="118"/>
    </location>
</feature>
<evidence type="ECO:0000313" key="10">
    <source>
        <dbReference type="Proteomes" id="UP000199170"/>
    </source>
</evidence>
<dbReference type="Proteomes" id="UP000199170">
    <property type="component" value="Unassembled WGS sequence"/>
</dbReference>
<feature type="transmembrane region" description="Helical" evidence="8">
    <location>
        <begin position="64"/>
        <end position="84"/>
    </location>
</feature>
<keyword evidence="3 8" id="KW-0812">Transmembrane</keyword>
<comment type="similarity">
    <text evidence="6 8">Belongs to the fluoride channel Fluc/FEX (TC 1.A.43) family.</text>
</comment>
<evidence type="ECO:0000256" key="3">
    <source>
        <dbReference type="ARBA" id="ARBA00022692"/>
    </source>
</evidence>
<keyword evidence="10" id="KW-1185">Reference proteome</keyword>
<dbReference type="PANTHER" id="PTHR28259:SF1">
    <property type="entry name" value="FLUORIDE EXPORT PROTEIN 1-RELATED"/>
    <property type="match status" value="1"/>
</dbReference>
<keyword evidence="4 8" id="KW-1133">Transmembrane helix</keyword>
<comment type="catalytic activity">
    <reaction evidence="7">
        <text>fluoride(in) = fluoride(out)</text>
        <dbReference type="Rhea" id="RHEA:76159"/>
        <dbReference type="ChEBI" id="CHEBI:17051"/>
    </reaction>
    <physiologicalReaction direction="left-to-right" evidence="7">
        <dbReference type="Rhea" id="RHEA:76160"/>
    </physiologicalReaction>
</comment>
<dbReference type="GO" id="GO:0062054">
    <property type="term" value="F:fluoride channel activity"/>
    <property type="evidence" value="ECO:0007669"/>
    <property type="project" value="UniProtKB-UniRule"/>
</dbReference>
<dbReference type="RefSeq" id="WP_089766929.1">
    <property type="nucleotide sequence ID" value="NZ_FNPB01000005.1"/>
</dbReference>
<evidence type="ECO:0000256" key="8">
    <source>
        <dbReference type="HAMAP-Rule" id="MF_00454"/>
    </source>
</evidence>
<keyword evidence="2 8" id="KW-1003">Cell membrane</keyword>
<dbReference type="AlphaFoldDB" id="A0A1H3GDH2"/>
<keyword evidence="5 8" id="KW-0472">Membrane</keyword>
<dbReference type="GO" id="GO:0046872">
    <property type="term" value="F:metal ion binding"/>
    <property type="evidence" value="ECO:0007669"/>
    <property type="project" value="UniProtKB-KW"/>
</dbReference>
<dbReference type="GO" id="GO:0140114">
    <property type="term" value="P:cellular detoxification of fluoride"/>
    <property type="evidence" value="ECO:0007669"/>
    <property type="project" value="UniProtKB-UniRule"/>
</dbReference>
<proteinExistence type="inferred from homology"/>
<evidence type="ECO:0000256" key="1">
    <source>
        <dbReference type="ARBA" id="ARBA00004651"/>
    </source>
</evidence>
<feature type="transmembrane region" description="Helical" evidence="8">
    <location>
        <begin position="6"/>
        <end position="28"/>
    </location>
</feature>
<gene>
    <name evidence="8" type="primary">fluC</name>
    <name evidence="8" type="synonym">crcB</name>
    <name evidence="9" type="ORF">SAMN04487946_10599</name>
</gene>
<dbReference type="Pfam" id="PF02537">
    <property type="entry name" value="CRCB"/>
    <property type="match status" value="1"/>
</dbReference>